<evidence type="ECO:0000313" key="2">
    <source>
        <dbReference type="EMBL" id="MCY3025022.1"/>
    </source>
</evidence>
<proteinExistence type="inferred from homology"/>
<evidence type="ECO:0000256" key="1">
    <source>
        <dbReference type="ARBA" id="ARBA00009580"/>
    </source>
</evidence>
<accession>A0ABT4BXP4</accession>
<protein>
    <submittedName>
        <fullName evidence="2">Tyrosine-protein phosphatase</fullName>
    </submittedName>
</protein>
<gene>
    <name evidence="2" type="ORF">ODY23_01680</name>
</gene>
<keyword evidence="3" id="KW-1185">Reference proteome</keyword>
<dbReference type="Proteomes" id="UP001072007">
    <property type="component" value="Unassembled WGS sequence"/>
</dbReference>
<dbReference type="PANTHER" id="PTHR31126">
    <property type="entry name" value="TYROSINE-PROTEIN PHOSPHATASE"/>
    <property type="match status" value="1"/>
</dbReference>
<dbReference type="SUPFAM" id="SSF52799">
    <property type="entry name" value="(Phosphotyrosine protein) phosphatases II"/>
    <property type="match status" value="1"/>
</dbReference>
<dbReference type="Pfam" id="PF13350">
    <property type="entry name" value="Y_phosphatase3"/>
    <property type="match status" value="1"/>
</dbReference>
<dbReference type="InterPro" id="IPR026893">
    <property type="entry name" value="Tyr/Ser_Pase_IphP-type"/>
</dbReference>
<comment type="caution">
    <text evidence="2">The sequence shown here is derived from an EMBL/GenBank/DDBJ whole genome shotgun (WGS) entry which is preliminary data.</text>
</comment>
<evidence type="ECO:0000313" key="3">
    <source>
        <dbReference type="Proteomes" id="UP001072007"/>
    </source>
</evidence>
<name>A0ABT4BXP4_9LACT</name>
<dbReference type="Gene3D" id="3.90.190.10">
    <property type="entry name" value="Protein tyrosine phosphatase superfamily"/>
    <property type="match status" value="1"/>
</dbReference>
<dbReference type="InterPro" id="IPR029021">
    <property type="entry name" value="Prot-tyrosine_phosphatase-like"/>
</dbReference>
<dbReference type="EMBL" id="JAOTMD010000002">
    <property type="protein sequence ID" value="MCY3025022.1"/>
    <property type="molecule type" value="Genomic_DNA"/>
</dbReference>
<organism evidence="2 3">
    <name type="scientific">Aerococcus loyolae</name>
    <dbReference type="NCBI Taxonomy" id="2976809"/>
    <lineage>
        <taxon>Bacteria</taxon>
        <taxon>Bacillati</taxon>
        <taxon>Bacillota</taxon>
        <taxon>Bacilli</taxon>
        <taxon>Lactobacillales</taxon>
        <taxon>Aerococcaceae</taxon>
        <taxon>Aerococcus</taxon>
    </lineage>
</organism>
<reference evidence="2" key="1">
    <citation type="submission" date="2024-05" db="EMBL/GenBank/DDBJ databases">
        <title>Aerococcus urinae taxonomy study.</title>
        <authorList>
            <person name="Christensen J."/>
            <person name="Senneby E."/>
        </authorList>
    </citation>
    <scope>NUCLEOTIDE SEQUENCE</scope>
    <source>
        <strain evidence="2">CDC-3352-U95</strain>
    </source>
</reference>
<sequence>MSNEYSVRQIKEKVFQFSREHTSSRNDDFEFYLLNHPDGRPLKLLKKTNEDSFEMALEINFRPYFLIQSKQGRYIIAERTLPVDGMNNFRDMGGYRSKNNKRVKWGLLYRSDHIYNASEKGLDYLRKLNIGTIIDYRSENEIHKYPNPILDTCTKTYHLDPSAHVAELAAQFQSSKENEDKNLINNIIKQQSNGTLKDHSEVIALQYRNFVNSMAAKKSYSQMLQIVANTKNGAIVQHCRGGKDRTGFGALLLLGVLGVSQEDIIKDYMITAKNREKRNHIKMEGYKRLTSDRRVLDHLYSFIDTKPEFIATSLETIIDQYGSIEEYAQDELNIRKDTINILKEKYLE</sequence>
<dbReference type="PANTHER" id="PTHR31126:SF1">
    <property type="entry name" value="TYROSINE SPECIFIC PROTEIN PHOSPHATASES DOMAIN-CONTAINING PROTEIN"/>
    <property type="match status" value="1"/>
</dbReference>
<comment type="similarity">
    <text evidence="1">Belongs to the protein-tyrosine phosphatase family.</text>
</comment>
<dbReference type="GeneID" id="86970191"/>
<dbReference type="RefSeq" id="WP_064293020.1">
    <property type="nucleotide sequence ID" value="NZ_CP127213.1"/>
</dbReference>